<evidence type="ECO:0000313" key="3">
    <source>
        <dbReference type="EMBL" id="GGG89721.1"/>
    </source>
</evidence>
<evidence type="ECO:0008006" key="5">
    <source>
        <dbReference type="Google" id="ProtNLM"/>
    </source>
</evidence>
<protein>
    <recommendedName>
        <fullName evidence="5">Right handed beta helix region</fullName>
    </recommendedName>
</protein>
<dbReference type="Gene3D" id="2.160.20.10">
    <property type="entry name" value="Single-stranded right-handed beta-helix, Pectin lyase-like"/>
    <property type="match status" value="2"/>
</dbReference>
<organism evidence="3 4">
    <name type="scientific">Parapedobacter pyrenivorans</name>
    <dbReference type="NCBI Taxonomy" id="1305674"/>
    <lineage>
        <taxon>Bacteria</taxon>
        <taxon>Pseudomonadati</taxon>
        <taxon>Bacteroidota</taxon>
        <taxon>Sphingobacteriia</taxon>
        <taxon>Sphingobacteriales</taxon>
        <taxon>Sphingobacteriaceae</taxon>
        <taxon>Parapedobacter</taxon>
    </lineage>
</organism>
<feature type="domain" description="Right handed beta helix" evidence="1">
    <location>
        <begin position="407"/>
        <end position="542"/>
    </location>
</feature>
<dbReference type="Pfam" id="PF21231">
    <property type="entry name" value="GH141_M"/>
    <property type="match status" value="1"/>
</dbReference>
<comment type="caution">
    <text evidence="3">The sequence shown here is derived from an EMBL/GenBank/DDBJ whole genome shotgun (WGS) entry which is preliminary data.</text>
</comment>
<dbReference type="EMBL" id="BMER01000002">
    <property type="protein sequence ID" value="GGG89721.1"/>
    <property type="molecule type" value="Genomic_DNA"/>
</dbReference>
<reference evidence="3" key="2">
    <citation type="submission" date="2020-09" db="EMBL/GenBank/DDBJ databases">
        <authorList>
            <person name="Sun Q."/>
            <person name="Zhou Y."/>
        </authorList>
    </citation>
    <scope>NUCLEOTIDE SEQUENCE</scope>
    <source>
        <strain evidence="3">CGMCC 1.12195</strain>
    </source>
</reference>
<dbReference type="InterPro" id="IPR012334">
    <property type="entry name" value="Pectin_lyas_fold"/>
</dbReference>
<proteinExistence type="predicted"/>
<evidence type="ECO:0000259" key="2">
    <source>
        <dbReference type="Pfam" id="PF21231"/>
    </source>
</evidence>
<sequence>MMNQFKQILVHARIALLAAGVLMSYAVKGQTVICVAPEGSDAAGGSAQHPVATLEAAIRVLEKHPVADSATLQLAGGTYRLTAPIMLDGTSPIAKWKHVALKAAYGQQVIISGNRLMEGKWQAAGDNLWKCAVEGVFNQLFVNGKRATRSRYPNAGEWLEPDSINFGKHELYFQGKLPAAFEKIKGAELHATGMWHWNRQYIERFDGKKQRVVTVTYPGTEASYTKIGKRDRVHFENAMAFLDTEGEWYLDRERRLLYYFSKEKPDDQVFEYPALTQLFRLSGSANQRISDFSIDGITFEGTEWDMTAVERKGLQAGFWGTGRTDSVYAPPAALSLAWVANSRITDCTFRNLGEGAISLGDGCAFNAIEDNRFEDVGSNVIQIGYRRAYLGKGHPLHLDFEDAALVSHHNLIRNNVLDNFGTTDRGAVGIWIGYAHNNRIDHNRITNFPYAGINVGWYWGTDTTLVATHCHHNTIAWNDISKGMRYLSDGAGIYLVGNQPGTVIHDNFVHQIGGGFTITSGIYVDEGGANMTVTGNYFDALDNPNEAHAIKLHKNAIPTMTIYNNGGEYRVQPIHTNPAYKYGKYAEVRLVRPPFPRLYGVQKK</sequence>
<dbReference type="PANTHER" id="PTHR36453:SF1">
    <property type="entry name" value="RIGHT HANDED BETA HELIX DOMAIN-CONTAINING PROTEIN"/>
    <property type="match status" value="1"/>
</dbReference>
<dbReference type="SUPFAM" id="SSF51126">
    <property type="entry name" value="Pectin lyase-like"/>
    <property type="match status" value="1"/>
</dbReference>
<feature type="domain" description="GH141-like insertion" evidence="2">
    <location>
        <begin position="137"/>
        <end position="262"/>
    </location>
</feature>
<keyword evidence="4" id="KW-1185">Reference proteome</keyword>
<name>A0A917MBL2_9SPHI</name>
<dbReference type="SMART" id="SM00710">
    <property type="entry name" value="PbH1"/>
    <property type="match status" value="7"/>
</dbReference>
<evidence type="ECO:0000313" key="4">
    <source>
        <dbReference type="Proteomes" id="UP000660862"/>
    </source>
</evidence>
<evidence type="ECO:0000259" key="1">
    <source>
        <dbReference type="Pfam" id="PF13229"/>
    </source>
</evidence>
<dbReference type="RefSeq" id="WP_188506378.1">
    <property type="nucleotide sequence ID" value="NZ_BMER01000002.1"/>
</dbReference>
<dbReference type="Proteomes" id="UP000660862">
    <property type="component" value="Unassembled WGS sequence"/>
</dbReference>
<dbReference type="InterPro" id="IPR011050">
    <property type="entry name" value="Pectin_lyase_fold/virulence"/>
</dbReference>
<dbReference type="InterPro" id="IPR039448">
    <property type="entry name" value="Beta_helix"/>
</dbReference>
<reference evidence="3" key="1">
    <citation type="journal article" date="2014" name="Int. J. Syst. Evol. Microbiol.">
        <title>Complete genome sequence of Corynebacterium casei LMG S-19264T (=DSM 44701T), isolated from a smear-ripened cheese.</title>
        <authorList>
            <consortium name="US DOE Joint Genome Institute (JGI-PGF)"/>
            <person name="Walter F."/>
            <person name="Albersmeier A."/>
            <person name="Kalinowski J."/>
            <person name="Ruckert C."/>
        </authorList>
    </citation>
    <scope>NUCLEOTIDE SEQUENCE</scope>
    <source>
        <strain evidence="3">CGMCC 1.12195</strain>
    </source>
</reference>
<accession>A0A917MBL2</accession>
<gene>
    <name evidence="3" type="ORF">GCM10007415_24940</name>
</gene>
<dbReference type="InterPro" id="IPR048482">
    <property type="entry name" value="GH141_ins"/>
</dbReference>
<dbReference type="InterPro" id="IPR006626">
    <property type="entry name" value="PbH1"/>
</dbReference>
<dbReference type="Pfam" id="PF13229">
    <property type="entry name" value="Beta_helix"/>
    <property type="match status" value="1"/>
</dbReference>
<dbReference type="PANTHER" id="PTHR36453">
    <property type="entry name" value="SECRETED PROTEIN-RELATED"/>
    <property type="match status" value="1"/>
</dbReference>
<dbReference type="AlphaFoldDB" id="A0A917MBL2"/>